<dbReference type="PANTHER" id="PTHR46364">
    <property type="entry name" value="OS08G0421900 PROTEIN"/>
    <property type="match status" value="1"/>
</dbReference>
<proteinExistence type="predicted"/>
<organism evidence="2 3">
    <name type="scientific">Malus baccata</name>
    <name type="common">Siberian crab apple</name>
    <name type="synonym">Pyrus baccata</name>
    <dbReference type="NCBI Taxonomy" id="106549"/>
    <lineage>
        <taxon>Eukaryota</taxon>
        <taxon>Viridiplantae</taxon>
        <taxon>Streptophyta</taxon>
        <taxon>Embryophyta</taxon>
        <taxon>Tracheophyta</taxon>
        <taxon>Spermatophyta</taxon>
        <taxon>Magnoliopsida</taxon>
        <taxon>eudicotyledons</taxon>
        <taxon>Gunneridae</taxon>
        <taxon>Pentapetalae</taxon>
        <taxon>rosids</taxon>
        <taxon>fabids</taxon>
        <taxon>Rosales</taxon>
        <taxon>Rosaceae</taxon>
        <taxon>Amygdaloideae</taxon>
        <taxon>Maleae</taxon>
        <taxon>Malus</taxon>
    </lineage>
</organism>
<reference evidence="2 3" key="1">
    <citation type="journal article" date="2019" name="G3 (Bethesda)">
        <title>Sequencing of a Wild Apple (Malus baccata) Genome Unravels the Differences Between Cultivated and Wild Apple Species Regarding Disease Resistance and Cold Tolerance.</title>
        <authorList>
            <person name="Chen X."/>
        </authorList>
    </citation>
    <scope>NUCLEOTIDE SEQUENCE [LARGE SCALE GENOMIC DNA]</scope>
    <source>
        <strain evidence="3">cv. Shandingzi</strain>
        <tissue evidence="2">Leaves</tissue>
    </source>
</reference>
<dbReference type="EMBL" id="VIEB01000025">
    <property type="protein sequence ID" value="TQE11916.1"/>
    <property type="molecule type" value="Genomic_DNA"/>
</dbReference>
<dbReference type="Gene3D" id="2.30.30.490">
    <property type="match status" value="1"/>
</dbReference>
<dbReference type="GO" id="GO:0003682">
    <property type="term" value="F:chromatin binding"/>
    <property type="evidence" value="ECO:0007669"/>
    <property type="project" value="InterPro"/>
</dbReference>
<dbReference type="Proteomes" id="UP000315295">
    <property type="component" value="Unassembled WGS sequence"/>
</dbReference>
<evidence type="ECO:0000313" key="3">
    <source>
        <dbReference type="Proteomes" id="UP000315295"/>
    </source>
</evidence>
<protein>
    <recommendedName>
        <fullName evidence="1">BAH domain-containing protein</fullName>
    </recommendedName>
</protein>
<evidence type="ECO:0000313" key="2">
    <source>
        <dbReference type="EMBL" id="TQE11916.1"/>
    </source>
</evidence>
<evidence type="ECO:0000259" key="1">
    <source>
        <dbReference type="PROSITE" id="PS51038"/>
    </source>
</evidence>
<name>A0A540NLL7_MALBA</name>
<dbReference type="InterPro" id="IPR001025">
    <property type="entry name" value="BAH_dom"/>
</dbReference>
<dbReference type="AlphaFoldDB" id="A0A540NLL7"/>
<dbReference type="STRING" id="106549.A0A540NLL7"/>
<dbReference type="InterPro" id="IPR043151">
    <property type="entry name" value="BAH_sf"/>
</dbReference>
<comment type="caution">
    <text evidence="2">The sequence shown here is derived from an EMBL/GenBank/DDBJ whole genome shotgun (WGS) entry which is preliminary data.</text>
</comment>
<gene>
    <name evidence="2" type="ORF">C1H46_002550</name>
</gene>
<sequence length="90" mass="10722">MINHDGAIVNDQPWVAAILCFSHNKKKVMVRWFYRSDDALEKHPPFFGKDELIWFNHRDTVSIDTILGKCNVHTLDEYVKLQMVTYEDYY</sequence>
<dbReference type="Pfam" id="PF01426">
    <property type="entry name" value="BAH"/>
    <property type="match status" value="1"/>
</dbReference>
<accession>A0A540NLL7</accession>
<feature type="domain" description="BAH" evidence="1">
    <location>
        <begin position="1"/>
        <end position="90"/>
    </location>
</feature>
<dbReference type="PROSITE" id="PS51038">
    <property type="entry name" value="BAH"/>
    <property type="match status" value="1"/>
</dbReference>
<keyword evidence="3" id="KW-1185">Reference proteome</keyword>